<sequence>MKFLRNRWLLGLIVIVFFILDRLTKYLFTRDISNERCFFIEPIINKGIVFGIPLAASLKTIFFILIIFALLFLMSWLIRSWAAGNKLKIFSLLLILLGAFSNLMDRINIGGVIDFIDLRIWPVFNLADMMIVAGIAFLFLNKADSKK</sequence>
<dbReference type="GO" id="GO:0006508">
    <property type="term" value="P:proteolysis"/>
    <property type="evidence" value="ECO:0007669"/>
    <property type="project" value="UniProtKB-KW"/>
</dbReference>
<comment type="subcellular location">
    <subcellularLocation>
        <location evidence="9">Cell membrane</location>
        <topology evidence="9">Multi-pass membrane protein</topology>
    </subcellularLocation>
</comment>
<dbReference type="PRINTS" id="PR00781">
    <property type="entry name" value="LIPOSIGPTASE"/>
</dbReference>
<feature type="transmembrane region" description="Helical" evidence="9">
    <location>
        <begin position="120"/>
        <end position="140"/>
    </location>
</feature>
<evidence type="ECO:0000313" key="12">
    <source>
        <dbReference type="Proteomes" id="UP000182465"/>
    </source>
</evidence>
<comment type="pathway">
    <text evidence="9">Protein modification; lipoprotein biosynthesis (signal peptide cleavage).</text>
</comment>
<dbReference type="AlphaFoldDB" id="A0A1J4TZ51"/>
<dbReference type="GO" id="GO:0004190">
    <property type="term" value="F:aspartic-type endopeptidase activity"/>
    <property type="evidence" value="ECO:0007669"/>
    <property type="project" value="UniProtKB-UniRule"/>
</dbReference>
<comment type="function">
    <text evidence="9">This protein specifically catalyzes the removal of signal peptides from prolipoproteins.</text>
</comment>
<evidence type="ECO:0000256" key="2">
    <source>
        <dbReference type="ARBA" id="ARBA00022475"/>
    </source>
</evidence>
<comment type="caution">
    <text evidence="11">The sequence shown here is derived from an EMBL/GenBank/DDBJ whole genome shotgun (WGS) entry which is preliminary data.</text>
</comment>
<proteinExistence type="inferred from homology"/>
<evidence type="ECO:0000256" key="8">
    <source>
        <dbReference type="ARBA" id="ARBA00023136"/>
    </source>
</evidence>
<keyword evidence="3 9" id="KW-0645">Protease</keyword>
<keyword evidence="4 9" id="KW-0812">Transmembrane</keyword>
<evidence type="ECO:0000256" key="7">
    <source>
        <dbReference type="ARBA" id="ARBA00022989"/>
    </source>
</evidence>
<dbReference type="NCBIfam" id="TIGR00077">
    <property type="entry name" value="lspA"/>
    <property type="match status" value="1"/>
</dbReference>
<dbReference type="GO" id="GO:0005886">
    <property type="term" value="C:plasma membrane"/>
    <property type="evidence" value="ECO:0007669"/>
    <property type="project" value="UniProtKB-SubCell"/>
</dbReference>
<feature type="transmembrane region" description="Helical" evidence="9">
    <location>
        <begin position="48"/>
        <end position="77"/>
    </location>
</feature>
<keyword evidence="7 9" id="KW-1133">Transmembrane helix</keyword>
<evidence type="ECO:0000256" key="3">
    <source>
        <dbReference type="ARBA" id="ARBA00022670"/>
    </source>
</evidence>
<dbReference type="PANTHER" id="PTHR33695">
    <property type="entry name" value="LIPOPROTEIN SIGNAL PEPTIDASE"/>
    <property type="match status" value="1"/>
</dbReference>
<name>A0A1J4TZ51_9BACT</name>
<comment type="catalytic activity">
    <reaction evidence="9">
        <text>Release of signal peptides from bacterial membrane prolipoproteins. Hydrolyzes -Xaa-Yaa-Zaa-|-(S,diacylglyceryl)Cys-, in which Xaa is hydrophobic (preferably Leu), and Yaa (Ala or Ser) and Zaa (Gly or Ala) have small, neutral side chains.</text>
        <dbReference type="EC" id="3.4.23.36"/>
    </reaction>
</comment>
<keyword evidence="2 9" id="KW-1003">Cell membrane</keyword>
<dbReference type="PANTHER" id="PTHR33695:SF1">
    <property type="entry name" value="LIPOPROTEIN SIGNAL PEPTIDASE"/>
    <property type="match status" value="1"/>
</dbReference>
<keyword evidence="8 9" id="KW-0472">Membrane</keyword>
<gene>
    <name evidence="9" type="primary">lspA</name>
    <name evidence="11" type="ORF">AUJ29_03380</name>
</gene>
<keyword evidence="6 9" id="KW-0378">Hydrolase</keyword>
<feature type="active site" evidence="9">
    <location>
        <position position="114"/>
    </location>
</feature>
<evidence type="ECO:0000256" key="6">
    <source>
        <dbReference type="ARBA" id="ARBA00022801"/>
    </source>
</evidence>
<reference evidence="11 12" key="1">
    <citation type="journal article" date="2016" name="Environ. Microbiol.">
        <title>Genomic resolution of a cold subsurface aquifer community provides metabolic insights for novel microbes adapted to high CO concentrations.</title>
        <authorList>
            <person name="Probst A.J."/>
            <person name="Castelle C.J."/>
            <person name="Singh A."/>
            <person name="Brown C.T."/>
            <person name="Anantharaman K."/>
            <person name="Sharon I."/>
            <person name="Hug L.A."/>
            <person name="Burstein D."/>
            <person name="Emerson J.B."/>
            <person name="Thomas B.C."/>
            <person name="Banfield J.F."/>
        </authorList>
    </citation>
    <scope>NUCLEOTIDE SEQUENCE [LARGE SCALE GENOMIC DNA]</scope>
    <source>
        <strain evidence="11">CG1_02_38_13</strain>
    </source>
</reference>
<accession>A0A1J4TZ51</accession>
<dbReference type="UniPathway" id="UPA00665"/>
<evidence type="ECO:0000256" key="10">
    <source>
        <dbReference type="RuleBase" id="RU004181"/>
    </source>
</evidence>
<dbReference type="EC" id="3.4.23.36" evidence="9"/>
<dbReference type="Proteomes" id="UP000182465">
    <property type="component" value="Unassembled WGS sequence"/>
</dbReference>
<keyword evidence="5 9" id="KW-0064">Aspartyl protease</keyword>
<feature type="transmembrane region" description="Helical" evidence="9">
    <location>
        <begin position="89"/>
        <end position="108"/>
    </location>
</feature>
<evidence type="ECO:0000256" key="1">
    <source>
        <dbReference type="ARBA" id="ARBA00006139"/>
    </source>
</evidence>
<dbReference type="InterPro" id="IPR001872">
    <property type="entry name" value="Peptidase_A8"/>
</dbReference>
<dbReference type="HAMAP" id="MF_00161">
    <property type="entry name" value="LspA"/>
    <property type="match status" value="1"/>
</dbReference>
<dbReference type="Pfam" id="PF01252">
    <property type="entry name" value="Peptidase_A8"/>
    <property type="match status" value="1"/>
</dbReference>
<evidence type="ECO:0000256" key="4">
    <source>
        <dbReference type="ARBA" id="ARBA00022692"/>
    </source>
</evidence>
<evidence type="ECO:0000256" key="9">
    <source>
        <dbReference type="HAMAP-Rule" id="MF_00161"/>
    </source>
</evidence>
<comment type="similarity">
    <text evidence="1 9 10">Belongs to the peptidase A8 family.</text>
</comment>
<evidence type="ECO:0000313" key="11">
    <source>
        <dbReference type="EMBL" id="OIO15885.1"/>
    </source>
</evidence>
<organism evidence="11 12">
    <name type="scientific">Candidatus Kuenenbacteria bacterium CG1_02_38_13</name>
    <dbReference type="NCBI Taxonomy" id="1805235"/>
    <lineage>
        <taxon>Bacteria</taxon>
        <taxon>Candidatus Kueneniibacteriota</taxon>
    </lineage>
</organism>
<evidence type="ECO:0000256" key="5">
    <source>
        <dbReference type="ARBA" id="ARBA00022750"/>
    </source>
</evidence>
<feature type="transmembrane region" description="Helical" evidence="9">
    <location>
        <begin position="7"/>
        <end position="28"/>
    </location>
</feature>
<dbReference type="EMBL" id="MNVB01000073">
    <property type="protein sequence ID" value="OIO15885.1"/>
    <property type="molecule type" value="Genomic_DNA"/>
</dbReference>
<feature type="active site" evidence="9">
    <location>
        <position position="128"/>
    </location>
</feature>
<protein>
    <recommendedName>
        <fullName evidence="9">Lipoprotein signal peptidase</fullName>
        <ecNumber evidence="9">3.4.23.36</ecNumber>
    </recommendedName>
    <alternativeName>
        <fullName evidence="9">Prolipoprotein signal peptidase</fullName>
    </alternativeName>
    <alternativeName>
        <fullName evidence="9">Signal peptidase II</fullName>
        <shortName evidence="9">SPase II</shortName>
    </alternativeName>
</protein>